<dbReference type="AlphaFoldDB" id="A0A369UYY0"/>
<organism evidence="2 3">
    <name type="scientific">Streptomyces parvulus</name>
    <dbReference type="NCBI Taxonomy" id="146923"/>
    <lineage>
        <taxon>Bacteria</taxon>
        <taxon>Bacillati</taxon>
        <taxon>Actinomycetota</taxon>
        <taxon>Actinomycetes</taxon>
        <taxon>Kitasatosporales</taxon>
        <taxon>Streptomycetaceae</taxon>
        <taxon>Streptomyces</taxon>
    </lineage>
</organism>
<accession>A0A369UYY0</accession>
<feature type="region of interest" description="Disordered" evidence="1">
    <location>
        <begin position="38"/>
        <end position="87"/>
    </location>
</feature>
<reference evidence="2 3" key="1">
    <citation type="submission" date="2018-07" db="EMBL/GenBank/DDBJ databases">
        <title>Genome guided investigation of antibiotics producing actinomycetales strain isolated from a Macau mangrove ecosystem.</title>
        <authorList>
            <person name="Hu D."/>
        </authorList>
    </citation>
    <scope>NUCLEOTIDE SEQUENCE [LARGE SCALE GENOMIC DNA]</scope>
    <source>
        <strain evidence="2 3">2297</strain>
    </source>
</reference>
<comment type="caution">
    <text evidence="2">The sequence shown here is derived from an EMBL/GenBank/DDBJ whole genome shotgun (WGS) entry which is preliminary data.</text>
</comment>
<name>A0A369UYY0_9ACTN</name>
<gene>
    <name evidence="2" type="ORF">DVZ84_26995</name>
</gene>
<evidence type="ECO:0000313" key="2">
    <source>
        <dbReference type="EMBL" id="RDD85982.1"/>
    </source>
</evidence>
<protein>
    <submittedName>
        <fullName evidence="2">Uncharacterized protein</fullName>
    </submittedName>
</protein>
<evidence type="ECO:0000313" key="3">
    <source>
        <dbReference type="Proteomes" id="UP000253742"/>
    </source>
</evidence>
<evidence type="ECO:0000256" key="1">
    <source>
        <dbReference type="SAM" id="MobiDB-lite"/>
    </source>
</evidence>
<dbReference type="OrthoDB" id="4322568at2"/>
<proteinExistence type="predicted"/>
<dbReference type="Proteomes" id="UP000253742">
    <property type="component" value="Unassembled WGS sequence"/>
</dbReference>
<sequence>MGHLCYLRKAAGMVIADGGICAIRLICGIEVDHLYPDGDAATEEETVRPRRETRRGRCVRPPGRPNGGRGAPMRPGQSLHIPSQRLV</sequence>
<dbReference type="EMBL" id="QQBH01000021">
    <property type="protein sequence ID" value="RDD85982.1"/>
    <property type="molecule type" value="Genomic_DNA"/>
</dbReference>